<dbReference type="AlphaFoldDB" id="A0A0B7BWC1"/>
<accession>A0A0B7BWC1</accession>
<organism evidence="2">
    <name type="scientific">Arion vulgaris</name>
    <dbReference type="NCBI Taxonomy" id="1028688"/>
    <lineage>
        <taxon>Eukaryota</taxon>
        <taxon>Metazoa</taxon>
        <taxon>Spiralia</taxon>
        <taxon>Lophotrochozoa</taxon>
        <taxon>Mollusca</taxon>
        <taxon>Gastropoda</taxon>
        <taxon>Heterobranchia</taxon>
        <taxon>Euthyneura</taxon>
        <taxon>Panpulmonata</taxon>
        <taxon>Eupulmonata</taxon>
        <taxon>Stylommatophora</taxon>
        <taxon>Helicina</taxon>
        <taxon>Arionoidea</taxon>
        <taxon>Arionidae</taxon>
        <taxon>Arion</taxon>
    </lineage>
</organism>
<dbReference type="EMBL" id="HACG01049811">
    <property type="protein sequence ID" value="CEK96676.1"/>
    <property type="molecule type" value="Transcribed_RNA"/>
</dbReference>
<proteinExistence type="predicted"/>
<gene>
    <name evidence="2" type="primary">ORF213008</name>
</gene>
<feature type="non-terminal residue" evidence="2">
    <location>
        <position position="1"/>
    </location>
</feature>
<name>A0A0B7BWC1_9EUPU</name>
<reference evidence="2" key="1">
    <citation type="submission" date="2014-12" db="EMBL/GenBank/DDBJ databases">
        <title>Insight into the proteome of Arion vulgaris.</title>
        <authorList>
            <person name="Aradska J."/>
            <person name="Bulat T."/>
            <person name="Smidak R."/>
            <person name="Sarate P."/>
            <person name="Gangsoo J."/>
            <person name="Sialana F."/>
            <person name="Bilban M."/>
            <person name="Lubec G."/>
        </authorList>
    </citation>
    <scope>NUCLEOTIDE SEQUENCE</scope>
    <source>
        <tissue evidence="2">Skin</tissue>
    </source>
</reference>
<protein>
    <submittedName>
        <fullName evidence="2">Uncharacterized protein</fullName>
    </submittedName>
</protein>
<evidence type="ECO:0000313" key="2">
    <source>
        <dbReference type="EMBL" id="CEK96676.1"/>
    </source>
</evidence>
<evidence type="ECO:0000256" key="1">
    <source>
        <dbReference type="SAM" id="MobiDB-lite"/>
    </source>
</evidence>
<sequence length="72" mass="8271">RYCKEDQNTCGHVQSVMKIFETEPKTWRSSSGTDSAGDRPLKTGLRTGDARLRQRADIKLLFLMFLSTFMRS</sequence>
<feature type="region of interest" description="Disordered" evidence="1">
    <location>
        <begin position="25"/>
        <end position="47"/>
    </location>
</feature>